<accession>A0A9D3AWZ5</accession>
<dbReference type="InterPro" id="IPR011330">
    <property type="entry name" value="Glyco_hydro/deAcase_b/a-brl"/>
</dbReference>
<comment type="caution">
    <text evidence="1">The sequence shown here is derived from an EMBL/GenBank/DDBJ whole genome shotgun (WGS) entry which is preliminary data.</text>
</comment>
<sequence>MAKYFIITIDTEGDNQWDLSRGISTENARYLPRFQDLCEKYSFKPVWLTNYEMAKDAFYVEYMRDCLVRGVCEVGMHLHAWYSPPEYSLPRVNQERAYLIEYPPEIMEAKVKFMTELLEDTFQRQMVSHRSGRWALNETYLALLHKYGYQVDCSVTPHVSWAGKPGCTGIPGSDYRAAPERPYYIYTDLLEVPVSIRKIRCFQLKRVLSLRDFLRECRDYIKGKEQWLRPDKFLSEKGMLRLVEIICKEDTDYLMFMMHSSELMPGGSNTFTTKQRVEELFVCMERLFSYIGQNYQGVTLKQYRELTAAREGTRKNCEKTGN</sequence>
<name>A0A9D3AWZ5_9FIRM</name>
<dbReference type="RefSeq" id="WP_161821230.1">
    <property type="nucleotide sequence ID" value="NZ_LSRS01000002.1"/>
</dbReference>
<evidence type="ECO:0008006" key="3">
    <source>
        <dbReference type="Google" id="ProtNLM"/>
    </source>
</evidence>
<gene>
    <name evidence="1" type="ORF">SPSYN_00833</name>
</gene>
<dbReference type="AlphaFoldDB" id="A0A9D3AWZ5"/>
<dbReference type="GO" id="GO:0005975">
    <property type="term" value="P:carbohydrate metabolic process"/>
    <property type="evidence" value="ECO:0007669"/>
    <property type="project" value="InterPro"/>
</dbReference>
<protein>
    <recommendedName>
        <fullName evidence="3">Deacetylase</fullName>
    </recommendedName>
</protein>
<dbReference type="Gene3D" id="3.20.20.370">
    <property type="entry name" value="Glycoside hydrolase/deacetylase"/>
    <property type="match status" value="1"/>
</dbReference>
<dbReference type="EMBL" id="LSRS01000002">
    <property type="protein sequence ID" value="KAF1086095.1"/>
    <property type="molecule type" value="Genomic_DNA"/>
</dbReference>
<dbReference type="Proteomes" id="UP000798488">
    <property type="component" value="Unassembled WGS sequence"/>
</dbReference>
<dbReference type="OrthoDB" id="9771584at2"/>
<reference evidence="1" key="1">
    <citation type="submission" date="2016-02" db="EMBL/GenBank/DDBJ databases">
        <title>Draft Genome Sequence of Sporotomaculum syntrophicum Strain FB, a Syntrophic Benzoate Degrader.</title>
        <authorList>
            <person name="Nobu M.K."/>
            <person name="Narihiro T."/>
            <person name="Qiu Y.-L."/>
            <person name="Ohashi A."/>
            <person name="Liu W.-T."/>
            <person name="Yuji S."/>
        </authorList>
    </citation>
    <scope>NUCLEOTIDE SEQUENCE</scope>
    <source>
        <strain evidence="1">FB</strain>
    </source>
</reference>
<proteinExistence type="predicted"/>
<organism evidence="1 2">
    <name type="scientific">Sporotomaculum syntrophicum</name>
    <dbReference type="NCBI Taxonomy" id="182264"/>
    <lineage>
        <taxon>Bacteria</taxon>
        <taxon>Bacillati</taxon>
        <taxon>Bacillota</taxon>
        <taxon>Clostridia</taxon>
        <taxon>Eubacteriales</taxon>
        <taxon>Desulfallaceae</taxon>
        <taxon>Sporotomaculum</taxon>
    </lineage>
</organism>
<keyword evidence="2" id="KW-1185">Reference proteome</keyword>
<evidence type="ECO:0000313" key="2">
    <source>
        <dbReference type="Proteomes" id="UP000798488"/>
    </source>
</evidence>
<evidence type="ECO:0000313" key="1">
    <source>
        <dbReference type="EMBL" id="KAF1086095.1"/>
    </source>
</evidence>
<dbReference type="SUPFAM" id="SSF88713">
    <property type="entry name" value="Glycoside hydrolase/deacetylase"/>
    <property type="match status" value="1"/>
</dbReference>